<comment type="caution">
    <text evidence="1">The sequence shown here is derived from an EMBL/GenBank/DDBJ whole genome shotgun (WGS) entry which is preliminary data.</text>
</comment>
<evidence type="ECO:0000313" key="2">
    <source>
        <dbReference type="Proteomes" id="UP001229421"/>
    </source>
</evidence>
<gene>
    <name evidence="1" type="ORF">QVD17_00295</name>
</gene>
<evidence type="ECO:0000313" key="1">
    <source>
        <dbReference type="EMBL" id="KAK1434548.1"/>
    </source>
</evidence>
<sequence>MAMAVGDQRPIVLPIIGDGDNGCVVLSCGGGGSMVLSCGSGAGGCDGGAVEVMVVLSCRVLVQDDEDLTERSSDGVELKE</sequence>
<accession>A0AAD8L4S9</accession>
<dbReference type="Proteomes" id="UP001229421">
    <property type="component" value="Unassembled WGS sequence"/>
</dbReference>
<proteinExistence type="predicted"/>
<name>A0AAD8L4S9_TARER</name>
<dbReference type="EMBL" id="JAUHHV010000001">
    <property type="protein sequence ID" value="KAK1434548.1"/>
    <property type="molecule type" value="Genomic_DNA"/>
</dbReference>
<keyword evidence="2" id="KW-1185">Reference proteome</keyword>
<organism evidence="1 2">
    <name type="scientific">Tagetes erecta</name>
    <name type="common">African marigold</name>
    <dbReference type="NCBI Taxonomy" id="13708"/>
    <lineage>
        <taxon>Eukaryota</taxon>
        <taxon>Viridiplantae</taxon>
        <taxon>Streptophyta</taxon>
        <taxon>Embryophyta</taxon>
        <taxon>Tracheophyta</taxon>
        <taxon>Spermatophyta</taxon>
        <taxon>Magnoliopsida</taxon>
        <taxon>eudicotyledons</taxon>
        <taxon>Gunneridae</taxon>
        <taxon>Pentapetalae</taxon>
        <taxon>asterids</taxon>
        <taxon>campanulids</taxon>
        <taxon>Asterales</taxon>
        <taxon>Asteraceae</taxon>
        <taxon>Asteroideae</taxon>
        <taxon>Heliantheae alliance</taxon>
        <taxon>Tageteae</taxon>
        <taxon>Tagetes</taxon>
    </lineage>
</organism>
<reference evidence="1" key="1">
    <citation type="journal article" date="2023" name="bioRxiv">
        <title>Improved chromosome-level genome assembly for marigold (Tagetes erecta).</title>
        <authorList>
            <person name="Jiang F."/>
            <person name="Yuan L."/>
            <person name="Wang S."/>
            <person name="Wang H."/>
            <person name="Xu D."/>
            <person name="Wang A."/>
            <person name="Fan W."/>
        </authorList>
    </citation>
    <scope>NUCLEOTIDE SEQUENCE</scope>
    <source>
        <strain evidence="1">WSJ</strain>
        <tissue evidence="1">Leaf</tissue>
    </source>
</reference>
<protein>
    <submittedName>
        <fullName evidence="1">Uncharacterized protein</fullName>
    </submittedName>
</protein>
<dbReference type="AlphaFoldDB" id="A0AAD8L4S9"/>